<sequence>MKNNILRRVTCFYAGTIKLPTSKLYALDNIKKDKIEFGILRNFKALNTIDYEKEYSLNGDSYTIKTNNSIIPEGTIELTGKFNNSSIAMVAQVPIPIKGVMANARKISFNINQSELVLLHYLFNVDTKNNSLADIDIKFYKNAFTVAIDSYIKAAADYRITPMSNSGDPLYFEIVEYIFDTNVSQNEMRKRFGDDPYGTKKFEGYRGQFDENGFFTKINRDIPIETPNVENNFMAVISSNDPAGKLELSDIFSRVLREIHINNNYKYALLEAFTFAESVTYRYIKMFKIRAGIDEKIIKEFDRPEVTFNYKLNLEIPVLFSLTKEEKEIIKEIDKIKGRRNKIIHGSEGVLPVTKAEALNSIAKAHDYYLILQKRFQ</sequence>
<proteinExistence type="predicted"/>
<comment type="caution">
    <text evidence="1">The sequence shown here is derived from an EMBL/GenBank/DDBJ whole genome shotgun (WGS) entry which is preliminary data.</text>
</comment>
<gene>
    <name evidence="1" type="ORF">EHT25_10185</name>
</gene>
<dbReference type="EMBL" id="RQJO01000008">
    <property type="protein sequence ID" value="RRB03894.1"/>
    <property type="molecule type" value="Genomic_DNA"/>
</dbReference>
<protein>
    <recommendedName>
        <fullName evidence="3">Apea-like HEPN domain-containing protein</fullName>
    </recommendedName>
</protein>
<dbReference type="Proteomes" id="UP000271925">
    <property type="component" value="Unassembled WGS sequence"/>
</dbReference>
<dbReference type="RefSeq" id="WP_124874077.1">
    <property type="nucleotide sequence ID" value="NZ_RQJO01000008.1"/>
</dbReference>
<organism evidence="1 2">
    <name type="scientific">Larkinella rosea</name>
    <dbReference type="NCBI Taxonomy" id="2025312"/>
    <lineage>
        <taxon>Bacteria</taxon>
        <taxon>Pseudomonadati</taxon>
        <taxon>Bacteroidota</taxon>
        <taxon>Cytophagia</taxon>
        <taxon>Cytophagales</taxon>
        <taxon>Spirosomataceae</taxon>
        <taxon>Larkinella</taxon>
    </lineage>
</organism>
<dbReference type="AlphaFoldDB" id="A0A3P1BTN5"/>
<keyword evidence="2" id="KW-1185">Reference proteome</keyword>
<evidence type="ECO:0008006" key="3">
    <source>
        <dbReference type="Google" id="ProtNLM"/>
    </source>
</evidence>
<name>A0A3P1BTN5_9BACT</name>
<evidence type="ECO:0000313" key="1">
    <source>
        <dbReference type="EMBL" id="RRB03894.1"/>
    </source>
</evidence>
<evidence type="ECO:0000313" key="2">
    <source>
        <dbReference type="Proteomes" id="UP000271925"/>
    </source>
</evidence>
<accession>A0A3P1BTN5</accession>
<reference evidence="1 2" key="1">
    <citation type="submission" date="2018-11" db="EMBL/GenBank/DDBJ databases">
        <authorList>
            <person name="Zhou Z."/>
            <person name="Wang G."/>
        </authorList>
    </citation>
    <scope>NUCLEOTIDE SEQUENCE [LARGE SCALE GENOMIC DNA]</scope>
    <source>
        <strain evidence="1 2">KCTC52004</strain>
    </source>
</reference>